<feature type="non-terminal residue" evidence="3">
    <location>
        <position position="1"/>
    </location>
</feature>
<name>A0A382KKH6_9ZZZZ</name>
<feature type="region of interest" description="Disordered" evidence="1">
    <location>
        <begin position="377"/>
        <end position="419"/>
    </location>
</feature>
<organism evidence="3">
    <name type="scientific">marine metagenome</name>
    <dbReference type="NCBI Taxonomy" id="408172"/>
    <lineage>
        <taxon>unclassified sequences</taxon>
        <taxon>metagenomes</taxon>
        <taxon>ecological metagenomes</taxon>
    </lineage>
</organism>
<dbReference type="InterPro" id="IPR011042">
    <property type="entry name" value="6-blade_b-propeller_TolB-like"/>
</dbReference>
<sequence>PLGPLSRDWAKFGGLYVHETRVVLKYTVGGAKVLESPTLVEKDGLSIILRTIRIAGDGKDKTLVLSDAKDGEVVTTAHVPEGAKQEIKDGLNLLHLPGSKGVTTFQVLYGKGNEEDLKKISTKPEDLLALTKGGGARWKETVKTKGEISKADRAYVIDRLTVPYNNPYGMQMRIGGFDFFKDGKTAAVSTWDGDVWLVRNIDQKLESLEWKRFAAGLHEPLGLKIVDDVIYTVADDQITRFYDLNGDGEADFYENFNNDWDLTSGFHAFCFDLHTDKVGNFYFAFGSPVRSGGRSFERLGRHHGSIIKISKDGSRLERYATGLRAPNGMGVSPDGQVTSGDNEGTFVPRSPINWMKPGSFHGVVDVAVDFDKFKTTPTVRERSNGRPQHLDPSEAPKPLAWLPKGVDNSGGGQVWVTSD</sequence>
<feature type="compositionally biased region" description="Basic and acidic residues" evidence="1">
    <location>
        <begin position="377"/>
        <end position="394"/>
    </location>
</feature>
<dbReference type="PANTHER" id="PTHR33546">
    <property type="entry name" value="LARGE, MULTIFUNCTIONAL SECRETED PROTEIN-RELATED"/>
    <property type="match status" value="1"/>
</dbReference>
<accession>A0A382KKH6</accession>
<dbReference type="InterPro" id="IPR046476">
    <property type="entry name" value="DUF6797"/>
</dbReference>
<dbReference type="PANTHER" id="PTHR33546:SF1">
    <property type="entry name" value="LARGE, MULTIFUNCTIONAL SECRETED PROTEIN"/>
    <property type="match status" value="1"/>
</dbReference>
<dbReference type="Pfam" id="PF20601">
    <property type="entry name" value="DUF6797"/>
    <property type="match status" value="1"/>
</dbReference>
<evidence type="ECO:0000313" key="3">
    <source>
        <dbReference type="EMBL" id="SVC23437.1"/>
    </source>
</evidence>
<feature type="non-terminal residue" evidence="3">
    <location>
        <position position="419"/>
    </location>
</feature>
<feature type="domain" description="DUF6797" evidence="2">
    <location>
        <begin position="1"/>
        <end position="35"/>
    </location>
</feature>
<dbReference type="SUPFAM" id="SSF63829">
    <property type="entry name" value="Calcium-dependent phosphotriesterase"/>
    <property type="match status" value="1"/>
</dbReference>
<evidence type="ECO:0000259" key="2">
    <source>
        <dbReference type="Pfam" id="PF20601"/>
    </source>
</evidence>
<dbReference type="AlphaFoldDB" id="A0A382KKH6"/>
<protein>
    <recommendedName>
        <fullName evidence="2">DUF6797 domain-containing protein</fullName>
    </recommendedName>
</protein>
<evidence type="ECO:0000256" key="1">
    <source>
        <dbReference type="SAM" id="MobiDB-lite"/>
    </source>
</evidence>
<dbReference type="Gene3D" id="2.120.10.30">
    <property type="entry name" value="TolB, C-terminal domain"/>
    <property type="match status" value="1"/>
</dbReference>
<gene>
    <name evidence="3" type="ORF">METZ01_LOCUS276291</name>
</gene>
<reference evidence="3" key="1">
    <citation type="submission" date="2018-05" db="EMBL/GenBank/DDBJ databases">
        <authorList>
            <person name="Lanie J.A."/>
            <person name="Ng W.-L."/>
            <person name="Kazmierczak K.M."/>
            <person name="Andrzejewski T.M."/>
            <person name="Davidsen T.M."/>
            <person name="Wayne K.J."/>
            <person name="Tettelin H."/>
            <person name="Glass J.I."/>
            <person name="Rusch D."/>
            <person name="Podicherti R."/>
            <person name="Tsui H.-C.T."/>
            <person name="Winkler M.E."/>
        </authorList>
    </citation>
    <scope>NUCLEOTIDE SEQUENCE</scope>
</reference>
<dbReference type="EMBL" id="UINC01080472">
    <property type="protein sequence ID" value="SVC23437.1"/>
    <property type="molecule type" value="Genomic_DNA"/>
</dbReference>
<proteinExistence type="predicted"/>